<dbReference type="Pfam" id="PF09118">
    <property type="entry name" value="GO-like_E_set"/>
    <property type="match status" value="1"/>
</dbReference>
<feature type="chain" id="PRO_5002303464" evidence="2">
    <location>
        <begin position="25"/>
        <end position="614"/>
    </location>
</feature>
<feature type="domain" description="Galactose oxidase-like Early set" evidence="4">
    <location>
        <begin position="506"/>
        <end position="591"/>
    </location>
</feature>
<dbReference type="AlphaFoldDB" id="A0A0D6EHK4"/>
<dbReference type="InterPro" id="IPR015202">
    <property type="entry name" value="GO-like_E_set"/>
</dbReference>
<reference evidence="6" key="1">
    <citation type="submission" date="2015-02" db="EMBL/GenBank/DDBJ databases">
        <authorList>
            <person name="Gon?alves P."/>
        </authorList>
    </citation>
    <scope>NUCLEOTIDE SEQUENCE [LARGE SCALE GENOMIC DNA]</scope>
</reference>
<dbReference type="InterPro" id="IPR037293">
    <property type="entry name" value="Gal_Oxidase_central_sf"/>
</dbReference>
<dbReference type="CDD" id="cd02851">
    <property type="entry name" value="E_set_GO_C"/>
    <property type="match status" value="1"/>
</dbReference>
<evidence type="ECO:0000259" key="4">
    <source>
        <dbReference type="Pfam" id="PF09118"/>
    </source>
</evidence>
<dbReference type="Gene3D" id="2.60.40.10">
    <property type="entry name" value="Immunoglobulins"/>
    <property type="match status" value="1"/>
</dbReference>
<name>A0A0D6EHK4_SPOSA</name>
<dbReference type="InterPro" id="IPR014756">
    <property type="entry name" value="Ig_E-set"/>
</dbReference>
<dbReference type="SUPFAM" id="SSF50965">
    <property type="entry name" value="Galactose oxidase, central domain"/>
    <property type="match status" value="1"/>
</dbReference>
<dbReference type="EMBL" id="CENE01000002">
    <property type="protein sequence ID" value="CEQ39253.1"/>
    <property type="molecule type" value="Genomic_DNA"/>
</dbReference>
<keyword evidence="6" id="KW-1185">Reference proteome</keyword>
<feature type="signal peptide" evidence="2">
    <location>
        <begin position="1"/>
        <end position="24"/>
    </location>
</feature>
<gene>
    <name evidence="5" type="primary">SPOSA6832_00785</name>
</gene>
<proteinExistence type="predicted"/>
<evidence type="ECO:0000313" key="6">
    <source>
        <dbReference type="Proteomes" id="UP000243876"/>
    </source>
</evidence>
<evidence type="ECO:0000259" key="3">
    <source>
        <dbReference type="Pfam" id="PF07250"/>
    </source>
</evidence>
<dbReference type="SUPFAM" id="SSF81296">
    <property type="entry name" value="E set domains"/>
    <property type="match status" value="1"/>
</dbReference>
<dbReference type="InterPro" id="IPR013783">
    <property type="entry name" value="Ig-like_fold"/>
</dbReference>
<dbReference type="InterPro" id="IPR011043">
    <property type="entry name" value="Gal_Oxase/kelch_b-propeller"/>
</dbReference>
<dbReference type="PANTHER" id="PTHR32208:SF96">
    <property type="entry name" value="GLYOXAL OXIDASE"/>
    <property type="match status" value="1"/>
</dbReference>
<dbReference type="Gene3D" id="2.130.10.80">
    <property type="entry name" value="Galactose oxidase/kelch, beta-propeller"/>
    <property type="match status" value="1"/>
</dbReference>
<dbReference type="Pfam" id="PF07250">
    <property type="entry name" value="Glyoxal_oxid_N"/>
    <property type="match status" value="1"/>
</dbReference>
<sequence>MAPTSRTLLALSLLLSSTAPTLLASADSTVGAVEPSYDTGLTDGLFDYDYSEFDDPLPAPEPADFESLNEDELATVFERSIDGAEAAVASLGWHAHSLAAKNKRALGKAWTGTTTLKNGGATGAENNALQIDGHSAWGTVYTISTQKVRALNMITNSFCAGGGWLSNGTLVSVGGNPVESYENNAAGGEWLFSLAAQDGQRLTAAGPDGLAGIRLFTPCSNDKCDVYENPSRIRLMPSLRRHPNNANSTDNPTFEYYPPKGNGLQIYSSFLHDALNSNLFPVMYTLPNGYVFMAANQMAMLYDTVNNVEHRLKKFPNGVTITYPASAASVLLPMTVANSWTPEIMFCGGTTANLDVDPSQLSATVAASKQCSRMVLNTAGMKAGWKTETMPYARVMADAILTPDMKIFIVNGAQQGIAGYGNVLDEVGSSNSRSPAKQPVLYEPTAASGKRFSIEGLPKASIERLYHSSATLMPDGRIWTAGSNPNDDALLLTLFYFIAPYMTATRPTFTKGFARLLYGKQYSMTVSVPSGTKYSTHGVHMNHRLVELESTWSNKKLTIKGPKNIGIYQPGYAWLYVLADGIPSEGTRIMVGPGTGPPVSESAIKNMLKKTTGA</sequence>
<evidence type="ECO:0000313" key="5">
    <source>
        <dbReference type="EMBL" id="CEQ39253.1"/>
    </source>
</evidence>
<dbReference type="PANTHER" id="PTHR32208">
    <property type="entry name" value="SECRETED PROTEIN-RELATED"/>
    <property type="match status" value="1"/>
</dbReference>
<dbReference type="Proteomes" id="UP000243876">
    <property type="component" value="Unassembled WGS sequence"/>
</dbReference>
<dbReference type="OrthoDB" id="2019572at2759"/>
<dbReference type="InterPro" id="IPR009880">
    <property type="entry name" value="Glyoxal_oxidase_N"/>
</dbReference>
<protein>
    <submittedName>
        <fullName evidence="5">SPOSA6832_00785-mRNA-1:cds</fullName>
    </submittedName>
</protein>
<organism evidence="5 6">
    <name type="scientific">Sporidiobolus salmonicolor</name>
    <name type="common">Yeast-like fungus</name>
    <name type="synonym">Sporobolomyces salmonicolor</name>
    <dbReference type="NCBI Taxonomy" id="5005"/>
    <lineage>
        <taxon>Eukaryota</taxon>
        <taxon>Fungi</taxon>
        <taxon>Dikarya</taxon>
        <taxon>Basidiomycota</taxon>
        <taxon>Pucciniomycotina</taxon>
        <taxon>Microbotryomycetes</taxon>
        <taxon>Sporidiobolales</taxon>
        <taxon>Sporidiobolaceae</taxon>
        <taxon>Sporobolomyces</taxon>
    </lineage>
</organism>
<accession>A0A0D6EHK4</accession>
<evidence type="ECO:0000256" key="2">
    <source>
        <dbReference type="SAM" id="SignalP"/>
    </source>
</evidence>
<evidence type="ECO:0000256" key="1">
    <source>
        <dbReference type="ARBA" id="ARBA00022729"/>
    </source>
</evidence>
<feature type="domain" description="Glyoxal oxidase N-terminal" evidence="3">
    <location>
        <begin position="197"/>
        <end position="487"/>
    </location>
</feature>
<keyword evidence="1 2" id="KW-0732">Signal</keyword>